<keyword evidence="2" id="KW-1185">Reference proteome</keyword>
<protein>
    <recommendedName>
        <fullName evidence="3">Alpha-galactosidase</fullName>
    </recommendedName>
</protein>
<dbReference type="EMBL" id="JAETXX010000003">
    <property type="protein sequence ID" value="MCF8714689.1"/>
    <property type="molecule type" value="Genomic_DNA"/>
</dbReference>
<proteinExistence type="predicted"/>
<accession>A0ABS9J2S2</accession>
<dbReference type="SUPFAM" id="SSF51445">
    <property type="entry name" value="(Trans)glycosidases"/>
    <property type="match status" value="1"/>
</dbReference>
<gene>
    <name evidence="1" type="ORF">JM658_07585</name>
</gene>
<comment type="caution">
    <text evidence="1">The sequence shown here is derived from an EMBL/GenBank/DDBJ whole genome shotgun (WGS) entry which is preliminary data.</text>
</comment>
<dbReference type="Gene3D" id="3.20.20.70">
    <property type="entry name" value="Aldolase class I"/>
    <property type="match status" value="1"/>
</dbReference>
<evidence type="ECO:0008006" key="3">
    <source>
        <dbReference type="Google" id="ProtNLM"/>
    </source>
</evidence>
<dbReference type="Proteomes" id="UP000829517">
    <property type="component" value="Unassembled WGS sequence"/>
</dbReference>
<evidence type="ECO:0000313" key="1">
    <source>
        <dbReference type="EMBL" id="MCF8714689.1"/>
    </source>
</evidence>
<sequence length="703" mass="81858">MQLVRNIFGLSLLFIILIGKCYSQKKANSTDLHVNLDKAKATYKNNKLYVSTGKISRTWVWSGAGFKTVSFKNKITGKEWATNALSSYDSDWNLPNKIGNNSKASLISVDCKVSNDDNFTSKHLLVTTEVLYEHGIQIKYLIRVYPNELGLWTALEVRVNEGFSTEGIPKDIAYKKYYGSNQPIKIARTEYVPVDFSLENKRRYWGYYNDPGNRVNTKDMVKEEVVEGWPLFSDEQNTWASGLSIETGNEGLILLKESNKTVNNYGHQTGSFYCTPKGVEVTGWGLKPNEITNEFRRTWATWSILYSDGEDGMQLALKKFDRTRFPINKERDMHMLVDTWGSDYREGKGDKIYGRENSEFSVIEKEIKSASELGMDIVRIDDGWQDGDTFSRKSWHPNTNIGYDADWKNVKKLAESNNIKIGLWAAIRYISPEEMRTNQEKLDVATWKLDFDKIEDWESYHVRMDGIRDFIKFSNYQTQVSWCPEYDDPRYGWYSTAREYGPMYFQNIQNNMPHHIVYVPYVTLRHHWMMSKFYNMNKLQTNWQNPSRTNSEFSDAVKHSQSYCAMTAFVGVPAGFMLTQLMKPEEKAELKKLIEIYKKERTIIFDSYVFPIGNKPNNASWTGFQIYHPDKKTGYLMVFRELHNSEESKEINVKFLEGKKIRLIDLEQSKSNSKIITVSNNKLKLEINKTPGYRFFRYTILEE</sequence>
<dbReference type="RefSeq" id="WP_236958652.1">
    <property type="nucleotide sequence ID" value="NZ_JAETXX010000003.1"/>
</dbReference>
<organism evidence="1 2">
    <name type="scientific">Joostella atrarenae</name>
    <dbReference type="NCBI Taxonomy" id="679257"/>
    <lineage>
        <taxon>Bacteria</taxon>
        <taxon>Pseudomonadati</taxon>
        <taxon>Bacteroidota</taxon>
        <taxon>Flavobacteriia</taxon>
        <taxon>Flavobacteriales</taxon>
        <taxon>Flavobacteriaceae</taxon>
        <taxon>Joostella</taxon>
    </lineage>
</organism>
<name>A0ABS9J2S2_9FLAO</name>
<reference evidence="1 2" key="1">
    <citation type="submission" date="2021-01" db="EMBL/GenBank/DDBJ databases">
        <title>Genome sequencing of Joostella atrarenae M1-2 (= KCTC 23194).</title>
        <authorList>
            <person name="Zakaria M.R."/>
            <person name="Lam M.Q."/>
            <person name="Chong C.S."/>
        </authorList>
    </citation>
    <scope>NUCLEOTIDE SEQUENCE [LARGE SCALE GENOMIC DNA]</scope>
    <source>
        <strain evidence="1 2">M1-2</strain>
    </source>
</reference>
<dbReference type="InterPro" id="IPR017853">
    <property type="entry name" value="GH"/>
</dbReference>
<dbReference type="InterPro" id="IPR013785">
    <property type="entry name" value="Aldolase_TIM"/>
</dbReference>
<evidence type="ECO:0000313" key="2">
    <source>
        <dbReference type="Proteomes" id="UP000829517"/>
    </source>
</evidence>